<gene>
    <name evidence="5" type="primary">Contig6797.g7270</name>
    <name evidence="5" type="ORF">STYLEM_9836</name>
</gene>
<feature type="domain" description="Proteinase inhibitor I42 chagasin" evidence="4">
    <location>
        <begin position="54"/>
        <end position="132"/>
    </location>
</feature>
<reference evidence="5 6" key="1">
    <citation type="submission" date="2014-06" db="EMBL/GenBank/DDBJ databases">
        <authorList>
            <person name="Swart Estienne"/>
        </authorList>
    </citation>
    <scope>NUCLEOTIDE SEQUENCE [LARGE SCALE GENOMIC DNA]</scope>
    <source>
        <strain evidence="5 6">130c</strain>
    </source>
</reference>
<dbReference type="Gene3D" id="2.60.40.2020">
    <property type="match status" value="1"/>
</dbReference>
<keyword evidence="6" id="KW-1185">Reference proteome</keyword>
<evidence type="ECO:0000313" key="6">
    <source>
        <dbReference type="Proteomes" id="UP000039865"/>
    </source>
</evidence>
<evidence type="ECO:0000256" key="3">
    <source>
        <dbReference type="SAM" id="SignalP"/>
    </source>
</evidence>
<keyword evidence="3" id="KW-0732">Signal</keyword>
<dbReference type="SUPFAM" id="SSF141066">
    <property type="entry name" value="ICP-like"/>
    <property type="match status" value="1"/>
</dbReference>
<protein>
    <recommendedName>
        <fullName evidence="4">Proteinase inhibitor I42 chagasin domain-containing protein</fullName>
    </recommendedName>
</protein>
<evidence type="ECO:0000313" key="5">
    <source>
        <dbReference type="EMBL" id="CDW80832.1"/>
    </source>
</evidence>
<dbReference type="Pfam" id="PF09394">
    <property type="entry name" value="Inhibitor_I42"/>
    <property type="match status" value="1"/>
</dbReference>
<feature type="chain" id="PRO_5001729410" description="Proteinase inhibitor I42 chagasin domain-containing protein" evidence="3">
    <location>
        <begin position="30"/>
        <end position="162"/>
    </location>
</feature>
<keyword evidence="1" id="KW-0646">Protease inhibitor</keyword>
<dbReference type="InterPro" id="IPR036331">
    <property type="entry name" value="Chagasin-like_sf"/>
</dbReference>
<name>A0A078AH37_STYLE</name>
<dbReference type="GO" id="GO:0004869">
    <property type="term" value="F:cysteine-type endopeptidase inhibitor activity"/>
    <property type="evidence" value="ECO:0007669"/>
    <property type="project" value="UniProtKB-KW"/>
</dbReference>
<dbReference type="InterPro" id="IPR018990">
    <property type="entry name" value="Prot_inh_I42_chagasin"/>
</dbReference>
<feature type="signal peptide" evidence="3">
    <location>
        <begin position="1"/>
        <end position="29"/>
    </location>
</feature>
<evidence type="ECO:0000256" key="1">
    <source>
        <dbReference type="ARBA" id="ARBA00022690"/>
    </source>
</evidence>
<evidence type="ECO:0000256" key="2">
    <source>
        <dbReference type="ARBA" id="ARBA00022704"/>
    </source>
</evidence>
<accession>A0A078AH37</accession>
<dbReference type="InParanoid" id="A0A078AH37"/>
<dbReference type="OrthoDB" id="340510at2759"/>
<dbReference type="AlphaFoldDB" id="A0A078AH37"/>
<proteinExistence type="predicted"/>
<sequence>MSKLIRARLLLPKIIVLALISSIWLSVEAQRPPPDIVKDTTTGNIKNPNFLQRINQNLILKLEDNPSTGYSWIIFNEAAVNEKKVIEFTNVDFESSNSGMLGAPGKIIYTIKGLKSGIQGVQFLQMQQWNLQSILTNGRIDPIKAQQQGITYNLKTYYFQVY</sequence>
<dbReference type="EMBL" id="CCKQ01009353">
    <property type="protein sequence ID" value="CDW80832.1"/>
    <property type="molecule type" value="Genomic_DNA"/>
</dbReference>
<keyword evidence="2" id="KW-0789">Thiol protease inhibitor</keyword>
<dbReference type="Proteomes" id="UP000039865">
    <property type="component" value="Unassembled WGS sequence"/>
</dbReference>
<evidence type="ECO:0000259" key="4">
    <source>
        <dbReference type="Pfam" id="PF09394"/>
    </source>
</evidence>
<organism evidence="5 6">
    <name type="scientific">Stylonychia lemnae</name>
    <name type="common">Ciliate</name>
    <dbReference type="NCBI Taxonomy" id="5949"/>
    <lineage>
        <taxon>Eukaryota</taxon>
        <taxon>Sar</taxon>
        <taxon>Alveolata</taxon>
        <taxon>Ciliophora</taxon>
        <taxon>Intramacronucleata</taxon>
        <taxon>Spirotrichea</taxon>
        <taxon>Stichotrichia</taxon>
        <taxon>Sporadotrichida</taxon>
        <taxon>Oxytrichidae</taxon>
        <taxon>Stylonychinae</taxon>
        <taxon>Stylonychia</taxon>
    </lineage>
</organism>